<dbReference type="Proteomes" id="UP000046392">
    <property type="component" value="Unplaced"/>
</dbReference>
<dbReference type="Pfam" id="PF24486">
    <property type="entry name" value="DUF7583"/>
    <property type="match status" value="1"/>
</dbReference>
<name>A0A0N5C5W4_STREA</name>
<accession>A0A0N5C5W4</accession>
<dbReference type="AlphaFoldDB" id="A0A0N5C5W4"/>
<organism evidence="2 3">
    <name type="scientific">Strongyloides papillosus</name>
    <name type="common">Intestinal threadworm</name>
    <dbReference type="NCBI Taxonomy" id="174720"/>
    <lineage>
        <taxon>Eukaryota</taxon>
        <taxon>Metazoa</taxon>
        <taxon>Ecdysozoa</taxon>
        <taxon>Nematoda</taxon>
        <taxon>Chromadorea</taxon>
        <taxon>Rhabditida</taxon>
        <taxon>Tylenchina</taxon>
        <taxon>Panagrolaimomorpha</taxon>
        <taxon>Strongyloidoidea</taxon>
        <taxon>Strongyloididae</taxon>
        <taxon>Strongyloides</taxon>
    </lineage>
</organism>
<dbReference type="InterPro" id="IPR056005">
    <property type="entry name" value="DUF7583"/>
</dbReference>
<reference evidence="3" key="1">
    <citation type="submission" date="2017-02" db="UniProtKB">
        <authorList>
            <consortium name="WormBaseParasite"/>
        </authorList>
    </citation>
    <scope>IDENTIFICATION</scope>
</reference>
<proteinExistence type="predicted"/>
<sequence length="239" mass="28223">MIFEIRDQQFVRLEYDCNDCGEPRKLVFKNILFAKYDYLNFKTFPLVKYSDGQLHFKPNCSLEPEKYLYLAKIIFNDKSIALKDFENKIDKKIGTFKLHKKFVISNVKNPNGKLTCVYSHPYYIVELHQNYQYYKNITLLSVEYPYDQLYFSANCSVKKDNLTLLNTIIFNNKSIKVKDLSGAAINSKENLMLGENVIIYKDKNPEGKLVCIYKSCLEQLQITQEYVSIRNIWLPFVKY</sequence>
<evidence type="ECO:0000313" key="2">
    <source>
        <dbReference type="Proteomes" id="UP000046392"/>
    </source>
</evidence>
<keyword evidence="2" id="KW-1185">Reference proteome</keyword>
<protein>
    <recommendedName>
        <fullName evidence="1">DUF7583 domain-containing protein</fullName>
    </recommendedName>
</protein>
<feature type="domain" description="DUF7583" evidence="1">
    <location>
        <begin position="44"/>
        <end position="132"/>
    </location>
</feature>
<evidence type="ECO:0000259" key="1">
    <source>
        <dbReference type="Pfam" id="PF24486"/>
    </source>
</evidence>
<evidence type="ECO:0000313" key="3">
    <source>
        <dbReference type="WBParaSite" id="SPAL_0001334000.1"/>
    </source>
</evidence>
<dbReference type="WBParaSite" id="SPAL_0001334000.1">
    <property type="protein sequence ID" value="SPAL_0001334000.1"/>
    <property type="gene ID" value="SPAL_0001334000"/>
</dbReference>